<dbReference type="GO" id="GO:0009401">
    <property type="term" value="P:phosphoenolpyruvate-dependent sugar phosphotransferase system"/>
    <property type="evidence" value="ECO:0007669"/>
    <property type="project" value="UniProtKB-KW"/>
</dbReference>
<feature type="domain" description="PTS EIIC type-1" evidence="10">
    <location>
        <begin position="11"/>
        <end position="256"/>
    </location>
</feature>
<evidence type="ECO:0000256" key="9">
    <source>
        <dbReference type="SAM" id="Phobius"/>
    </source>
</evidence>
<feature type="transmembrane region" description="Helical" evidence="9">
    <location>
        <begin position="233"/>
        <end position="252"/>
    </location>
</feature>
<dbReference type="Proteomes" id="UP000823850">
    <property type="component" value="Unassembled WGS sequence"/>
</dbReference>
<dbReference type="GO" id="GO:0008982">
    <property type="term" value="F:protein-N(PI)-phosphohistidine-sugar phosphotransferase activity"/>
    <property type="evidence" value="ECO:0007669"/>
    <property type="project" value="InterPro"/>
</dbReference>
<feature type="transmembrane region" description="Helical" evidence="9">
    <location>
        <begin position="20"/>
        <end position="42"/>
    </location>
</feature>
<evidence type="ECO:0000313" key="11">
    <source>
        <dbReference type="EMBL" id="HJD39250.1"/>
    </source>
</evidence>
<sequence>MTDRIKAASLDMISGIFAPVIPLITGAGMIKAILVIMMALGLSDESSEYYILNFIADSGFYFFPVVLAFSSAQKFGCNPYLAAMIGGVLIHPNWNALVSAGEAVRFFGIPVRLFSYGSSILPIILTVWFMSYVERFAEKVSPNMVKAILKPLITMAVTSLVSLIVLAPLGSYIGSILSGGIAFLDQNVPVLVPTIVGAVQPLLVFFGMHLAIFPPLQTIQLAEMGYETVCGPGFLAAILACAGLPWALPCAVRIKM</sequence>
<name>A0A9D2R8N3_9FIRM</name>
<dbReference type="Pfam" id="PF02378">
    <property type="entry name" value="PTS_EIIC"/>
    <property type="match status" value="1"/>
</dbReference>
<evidence type="ECO:0000259" key="10">
    <source>
        <dbReference type="PROSITE" id="PS51103"/>
    </source>
</evidence>
<dbReference type="EMBL" id="DWUX01000081">
    <property type="protein sequence ID" value="HJD39250.1"/>
    <property type="molecule type" value="Genomic_DNA"/>
</dbReference>
<feature type="transmembrane region" description="Helical" evidence="9">
    <location>
        <begin position="113"/>
        <end position="133"/>
    </location>
</feature>
<keyword evidence="7 9" id="KW-1133">Transmembrane helix</keyword>
<gene>
    <name evidence="11" type="ORF">H9913_04420</name>
</gene>
<comment type="caution">
    <text evidence="11">The sequence shown here is derived from an EMBL/GenBank/DDBJ whole genome shotgun (WGS) entry which is preliminary data.</text>
</comment>
<organism evidence="11 12">
    <name type="scientific">Candidatus Blautia stercoripullorum</name>
    <dbReference type="NCBI Taxonomy" id="2838502"/>
    <lineage>
        <taxon>Bacteria</taxon>
        <taxon>Bacillati</taxon>
        <taxon>Bacillota</taxon>
        <taxon>Clostridia</taxon>
        <taxon>Lachnospirales</taxon>
        <taxon>Lachnospiraceae</taxon>
        <taxon>Blautia</taxon>
    </lineage>
</organism>
<dbReference type="AlphaFoldDB" id="A0A9D2R8N3"/>
<evidence type="ECO:0000256" key="7">
    <source>
        <dbReference type="ARBA" id="ARBA00022989"/>
    </source>
</evidence>
<dbReference type="GO" id="GO:0015771">
    <property type="term" value="P:trehalose transport"/>
    <property type="evidence" value="ECO:0007669"/>
    <property type="project" value="TreeGrafter"/>
</dbReference>
<keyword evidence="6 9" id="KW-0812">Transmembrane</keyword>
<protein>
    <submittedName>
        <fullName evidence="11">PTS transporter subunit EIIC</fullName>
    </submittedName>
</protein>
<dbReference type="GO" id="GO:0005886">
    <property type="term" value="C:plasma membrane"/>
    <property type="evidence" value="ECO:0007669"/>
    <property type="project" value="UniProtKB-SubCell"/>
</dbReference>
<keyword evidence="4" id="KW-0762">Sugar transport</keyword>
<keyword evidence="3" id="KW-1003">Cell membrane</keyword>
<evidence type="ECO:0000256" key="8">
    <source>
        <dbReference type="ARBA" id="ARBA00023136"/>
    </source>
</evidence>
<keyword evidence="8 9" id="KW-0472">Membrane</keyword>
<dbReference type="PANTHER" id="PTHR30175">
    <property type="entry name" value="PHOSPHOTRANSFERASE SYSTEM TRANSPORT PROTEIN"/>
    <property type="match status" value="1"/>
</dbReference>
<evidence type="ECO:0000256" key="4">
    <source>
        <dbReference type="ARBA" id="ARBA00022597"/>
    </source>
</evidence>
<reference evidence="11" key="2">
    <citation type="submission" date="2021-04" db="EMBL/GenBank/DDBJ databases">
        <authorList>
            <person name="Gilroy R."/>
        </authorList>
    </citation>
    <scope>NUCLEOTIDE SEQUENCE</scope>
    <source>
        <strain evidence="11">ChiW19-6364</strain>
    </source>
</reference>
<dbReference type="PROSITE" id="PS51103">
    <property type="entry name" value="PTS_EIIC_TYPE_1"/>
    <property type="match status" value="1"/>
</dbReference>
<accession>A0A9D2R8N3</accession>
<evidence type="ECO:0000256" key="5">
    <source>
        <dbReference type="ARBA" id="ARBA00022683"/>
    </source>
</evidence>
<reference evidence="11" key="1">
    <citation type="journal article" date="2021" name="PeerJ">
        <title>Extensive microbial diversity within the chicken gut microbiome revealed by metagenomics and culture.</title>
        <authorList>
            <person name="Gilroy R."/>
            <person name="Ravi A."/>
            <person name="Getino M."/>
            <person name="Pursley I."/>
            <person name="Horton D.L."/>
            <person name="Alikhan N.F."/>
            <person name="Baker D."/>
            <person name="Gharbi K."/>
            <person name="Hall N."/>
            <person name="Watson M."/>
            <person name="Adriaenssens E.M."/>
            <person name="Foster-Nyarko E."/>
            <person name="Jarju S."/>
            <person name="Secka A."/>
            <person name="Antonio M."/>
            <person name="Oren A."/>
            <person name="Chaudhuri R.R."/>
            <person name="La Ragione R."/>
            <person name="Hildebrand F."/>
            <person name="Pallen M.J."/>
        </authorList>
    </citation>
    <scope>NUCLEOTIDE SEQUENCE</scope>
    <source>
        <strain evidence="11">ChiW19-6364</strain>
    </source>
</reference>
<feature type="transmembrane region" description="Helical" evidence="9">
    <location>
        <begin position="190"/>
        <end position="213"/>
    </location>
</feature>
<dbReference type="PANTHER" id="PTHR30175:SF1">
    <property type="entry name" value="PTS SYSTEM ARBUTIN-, CELLOBIOSE-, AND SALICIN-SPECIFIC EIIBC COMPONENT-RELATED"/>
    <property type="match status" value="1"/>
</dbReference>
<feature type="transmembrane region" description="Helical" evidence="9">
    <location>
        <begin position="49"/>
        <end position="69"/>
    </location>
</feature>
<evidence type="ECO:0000256" key="6">
    <source>
        <dbReference type="ARBA" id="ARBA00022692"/>
    </source>
</evidence>
<evidence type="ECO:0000313" key="12">
    <source>
        <dbReference type="Proteomes" id="UP000823850"/>
    </source>
</evidence>
<evidence type="ECO:0000256" key="2">
    <source>
        <dbReference type="ARBA" id="ARBA00022448"/>
    </source>
</evidence>
<comment type="subcellular location">
    <subcellularLocation>
        <location evidence="1">Cell membrane</location>
        <topology evidence="1">Multi-pass membrane protein</topology>
    </subcellularLocation>
</comment>
<dbReference type="InterPro" id="IPR003352">
    <property type="entry name" value="PTS_EIIC"/>
</dbReference>
<feature type="transmembrane region" description="Helical" evidence="9">
    <location>
        <begin position="81"/>
        <end position="101"/>
    </location>
</feature>
<dbReference type="InterPro" id="IPR050558">
    <property type="entry name" value="PTS_Sugar-Specific_Components"/>
</dbReference>
<feature type="transmembrane region" description="Helical" evidence="9">
    <location>
        <begin position="153"/>
        <end position="178"/>
    </location>
</feature>
<evidence type="ECO:0000256" key="3">
    <source>
        <dbReference type="ARBA" id="ARBA00022475"/>
    </source>
</evidence>
<keyword evidence="5" id="KW-0598">Phosphotransferase system</keyword>
<evidence type="ECO:0000256" key="1">
    <source>
        <dbReference type="ARBA" id="ARBA00004651"/>
    </source>
</evidence>
<keyword evidence="2" id="KW-0813">Transport</keyword>
<proteinExistence type="predicted"/>
<dbReference type="InterPro" id="IPR013013">
    <property type="entry name" value="PTS_EIIC_1"/>
</dbReference>
<dbReference type="GO" id="GO:0090589">
    <property type="term" value="F:protein-phosphocysteine-trehalose phosphotransferase system transporter activity"/>
    <property type="evidence" value="ECO:0007669"/>
    <property type="project" value="TreeGrafter"/>
</dbReference>